<sequence>METIKSDNPEGIGSVKAAISLFGERINGKKLEKNKNQEGIEKIQEEEKHNQPTRQIEVANTKATETHMAGNWSTRNPAKGISTDNHCQEDVILQLDKMKRELRKLQRDVKNVFEAKKQSEKEAEESAFRARLAALKVEEIKRRLEEANEEHVIVELARIEAERETREIEAKRETEAERYKREIESIKEKINKIQKEAGRARELEERLAVTNSDVAVLQNEMQLVRAMETSNSKKRKDEEDKSAELKKTEAELLSTKKELESIKEEGFQYMEYMDRTRGEMMKIRGEVSLLKEKGKKADSIVQNLNSKLLKAKSKLESAAASEERTTAIVTSLKSALDQMQTEVEDAKKEKQFIIEETNRIRIETEKILSEKRLSEERTKQLVQELQTVKASERVAMKSLKSATERTIVDRFYKVDQRKSFNTVTISKSEYNYLIHSANDAKLVADKKVEACRAWVEALRSGEKEIEMRTQLMYKEIERLKAMEVQKIHEIERDVEVERELYESINACVVPTKNAYLLAHRRSIKEGRVSITSKGVKVRRVSVSSGSWVNTRSSSSAIKRKKKMVPNLIKFIKDQRRQPGMGEPSEEVEID</sequence>
<evidence type="ECO:0008006" key="7">
    <source>
        <dbReference type="Google" id="ProtNLM"/>
    </source>
</evidence>
<dbReference type="GO" id="GO:0005829">
    <property type="term" value="C:cytosol"/>
    <property type="evidence" value="ECO:0007669"/>
    <property type="project" value="TreeGrafter"/>
</dbReference>
<comment type="similarity">
    <text evidence="1">Belongs to the WEB family.</text>
</comment>
<dbReference type="GO" id="GO:0009903">
    <property type="term" value="P:chloroplast avoidance movement"/>
    <property type="evidence" value="ECO:0007669"/>
    <property type="project" value="TreeGrafter"/>
</dbReference>
<evidence type="ECO:0000256" key="2">
    <source>
        <dbReference type="ARBA" id="ARBA00023054"/>
    </source>
</evidence>
<keyword evidence="2 3" id="KW-0175">Coiled coil</keyword>
<dbReference type="OrthoDB" id="685331at2759"/>
<dbReference type="AlphaFoldDB" id="A0A9Q0HJ51"/>
<evidence type="ECO:0000313" key="6">
    <source>
        <dbReference type="Proteomes" id="UP001151287"/>
    </source>
</evidence>
<evidence type="ECO:0000313" key="5">
    <source>
        <dbReference type="EMBL" id="KAJ1687435.1"/>
    </source>
</evidence>
<reference evidence="5" key="1">
    <citation type="journal article" date="2022" name="Cell">
        <title>Repeat-based holocentromeres influence genome architecture and karyotype evolution.</title>
        <authorList>
            <person name="Hofstatter P.G."/>
            <person name="Thangavel G."/>
            <person name="Lux T."/>
            <person name="Neumann P."/>
            <person name="Vondrak T."/>
            <person name="Novak P."/>
            <person name="Zhang M."/>
            <person name="Costa L."/>
            <person name="Castellani M."/>
            <person name="Scott A."/>
            <person name="Toegelov H."/>
            <person name="Fuchs J."/>
            <person name="Mata-Sucre Y."/>
            <person name="Dias Y."/>
            <person name="Vanzela A.L.L."/>
            <person name="Huettel B."/>
            <person name="Almeida C.C.S."/>
            <person name="Simkova H."/>
            <person name="Souza G."/>
            <person name="Pedrosa-Harand A."/>
            <person name="Macas J."/>
            <person name="Mayer K.F.X."/>
            <person name="Houben A."/>
            <person name="Marques A."/>
        </authorList>
    </citation>
    <scope>NUCLEOTIDE SEQUENCE</scope>
    <source>
        <strain evidence="5">RhyBre1mFocal</strain>
    </source>
</reference>
<evidence type="ECO:0000256" key="1">
    <source>
        <dbReference type="ARBA" id="ARBA00005485"/>
    </source>
</evidence>
<feature type="compositionally biased region" description="Basic and acidic residues" evidence="4">
    <location>
        <begin position="235"/>
        <end position="247"/>
    </location>
</feature>
<dbReference type="InterPro" id="IPR008545">
    <property type="entry name" value="Web"/>
</dbReference>
<comment type="caution">
    <text evidence="5">The sequence shown here is derived from an EMBL/GenBank/DDBJ whole genome shotgun (WGS) entry which is preliminary data.</text>
</comment>
<organism evidence="5 6">
    <name type="scientific">Rhynchospora breviuscula</name>
    <dbReference type="NCBI Taxonomy" id="2022672"/>
    <lineage>
        <taxon>Eukaryota</taxon>
        <taxon>Viridiplantae</taxon>
        <taxon>Streptophyta</taxon>
        <taxon>Embryophyta</taxon>
        <taxon>Tracheophyta</taxon>
        <taxon>Spermatophyta</taxon>
        <taxon>Magnoliopsida</taxon>
        <taxon>Liliopsida</taxon>
        <taxon>Poales</taxon>
        <taxon>Cyperaceae</taxon>
        <taxon>Cyperoideae</taxon>
        <taxon>Rhynchosporeae</taxon>
        <taxon>Rhynchospora</taxon>
    </lineage>
</organism>
<dbReference type="GO" id="GO:0009904">
    <property type="term" value="P:chloroplast accumulation movement"/>
    <property type="evidence" value="ECO:0007669"/>
    <property type="project" value="TreeGrafter"/>
</dbReference>
<feature type="compositionally biased region" description="Basic and acidic residues" evidence="4">
    <location>
        <begin position="33"/>
        <end position="50"/>
    </location>
</feature>
<gene>
    <name evidence="5" type="ORF">LUZ63_018825</name>
</gene>
<dbReference type="PANTHER" id="PTHR32054:SF2">
    <property type="entry name" value="PROTEIN PLASTID MOVEMENT IMPAIRED 2"/>
    <property type="match status" value="1"/>
</dbReference>
<feature type="region of interest" description="Disordered" evidence="4">
    <location>
        <begin position="33"/>
        <end position="83"/>
    </location>
</feature>
<dbReference type="Proteomes" id="UP001151287">
    <property type="component" value="Unassembled WGS sequence"/>
</dbReference>
<feature type="coiled-coil region" evidence="3">
    <location>
        <begin position="301"/>
        <end position="356"/>
    </location>
</feature>
<dbReference type="Pfam" id="PF05701">
    <property type="entry name" value="WEMBL"/>
    <property type="match status" value="1"/>
</dbReference>
<evidence type="ECO:0000256" key="4">
    <source>
        <dbReference type="SAM" id="MobiDB-lite"/>
    </source>
</evidence>
<name>A0A9Q0HJ51_9POAL</name>
<keyword evidence="6" id="KW-1185">Reference proteome</keyword>
<dbReference type="EMBL" id="JAMQYH010000005">
    <property type="protein sequence ID" value="KAJ1687435.1"/>
    <property type="molecule type" value="Genomic_DNA"/>
</dbReference>
<evidence type="ECO:0000256" key="3">
    <source>
        <dbReference type="SAM" id="Coils"/>
    </source>
</evidence>
<protein>
    <recommendedName>
        <fullName evidence="7">Protein PLASTID MOVEMENT IMPAIRED 2</fullName>
    </recommendedName>
</protein>
<accession>A0A9Q0HJ51</accession>
<feature type="region of interest" description="Disordered" evidence="4">
    <location>
        <begin position="226"/>
        <end position="247"/>
    </location>
</feature>
<dbReference type="PANTHER" id="PTHR32054">
    <property type="entry name" value="HEAVY CHAIN, PUTATIVE, EXPRESSED-RELATED-RELATED"/>
    <property type="match status" value="1"/>
</dbReference>
<proteinExistence type="inferred from homology"/>